<dbReference type="InterPro" id="IPR004358">
    <property type="entry name" value="Sig_transdc_His_kin-like_C"/>
</dbReference>
<dbReference type="Gene3D" id="3.30.565.10">
    <property type="entry name" value="Histidine kinase-like ATPase, C-terminal domain"/>
    <property type="match status" value="1"/>
</dbReference>
<dbReference type="SMART" id="SM00387">
    <property type="entry name" value="HATPase_c"/>
    <property type="match status" value="1"/>
</dbReference>
<reference evidence="9 10" key="1">
    <citation type="submission" date="2021-02" db="EMBL/GenBank/DDBJ databases">
        <title>De Novo genome assembly of isolated myxobacteria.</title>
        <authorList>
            <person name="Stevens D.C."/>
        </authorList>
    </citation>
    <scope>NUCLEOTIDE SEQUENCE [LARGE SCALE GENOMIC DNA]</scope>
    <source>
        <strain evidence="9 10">SCHIC003</strain>
    </source>
</reference>
<dbReference type="Proteomes" id="UP000663090">
    <property type="component" value="Chromosome"/>
</dbReference>
<evidence type="ECO:0000256" key="4">
    <source>
        <dbReference type="ARBA" id="ARBA00022741"/>
    </source>
</evidence>
<dbReference type="InterPro" id="IPR036890">
    <property type="entry name" value="HATPase_C_sf"/>
</dbReference>
<dbReference type="PANTHER" id="PTHR44936">
    <property type="entry name" value="SENSOR PROTEIN CREC"/>
    <property type="match status" value="1"/>
</dbReference>
<feature type="transmembrane region" description="Helical" evidence="7">
    <location>
        <begin position="26"/>
        <end position="52"/>
    </location>
</feature>
<dbReference type="InterPro" id="IPR005467">
    <property type="entry name" value="His_kinase_dom"/>
</dbReference>
<evidence type="ECO:0000256" key="3">
    <source>
        <dbReference type="ARBA" id="ARBA00022679"/>
    </source>
</evidence>
<feature type="transmembrane region" description="Helical" evidence="7">
    <location>
        <begin position="95"/>
        <end position="115"/>
    </location>
</feature>
<evidence type="ECO:0000259" key="8">
    <source>
        <dbReference type="PROSITE" id="PS50109"/>
    </source>
</evidence>
<name>A0ABX7N295_9BACT</name>
<dbReference type="RefSeq" id="WP_206713566.1">
    <property type="nucleotide sequence ID" value="NZ_CP071091.1"/>
</dbReference>
<evidence type="ECO:0000256" key="5">
    <source>
        <dbReference type="ARBA" id="ARBA00022777"/>
    </source>
</evidence>
<evidence type="ECO:0000313" key="10">
    <source>
        <dbReference type="Proteomes" id="UP000663090"/>
    </source>
</evidence>
<keyword evidence="10" id="KW-1185">Reference proteome</keyword>
<keyword evidence="7" id="KW-0472">Membrane</keyword>
<dbReference type="PROSITE" id="PS50109">
    <property type="entry name" value="HIS_KIN"/>
    <property type="match status" value="1"/>
</dbReference>
<keyword evidence="7" id="KW-0812">Transmembrane</keyword>
<keyword evidence="4" id="KW-0547">Nucleotide-binding</keyword>
<keyword evidence="6" id="KW-0067">ATP-binding</keyword>
<dbReference type="GO" id="GO:0016301">
    <property type="term" value="F:kinase activity"/>
    <property type="evidence" value="ECO:0007669"/>
    <property type="project" value="UniProtKB-KW"/>
</dbReference>
<gene>
    <name evidence="9" type="ORF">JY572_25975</name>
</gene>
<dbReference type="SUPFAM" id="SSF55874">
    <property type="entry name" value="ATPase domain of HSP90 chaperone/DNA topoisomerase II/histidine kinase"/>
    <property type="match status" value="1"/>
</dbReference>
<keyword evidence="5 9" id="KW-0418">Kinase</keyword>
<dbReference type="InterPro" id="IPR003594">
    <property type="entry name" value="HATPase_dom"/>
</dbReference>
<feature type="transmembrane region" description="Helical" evidence="7">
    <location>
        <begin position="64"/>
        <end position="83"/>
    </location>
</feature>
<sequence length="450" mass="48652">MSTRIAGAAITASFRRWTRAQDSTEVLAAAGVGPWWALTSVVLVLLAVVAWAPGASDLFGISPGQGLLCASPMLINGLLFSAAHRRRRHIATWGWLWLLLGVSTLHFFLAAMMAMSNLQGASVIASLFLFTTAFHGRLHRVTLRQPFVAVGTTAALLAALPLRESPEHLLLFGVIGPASLTAELYLGTFAVTHDRARAQAERLRAAMQAQLLERQEKDVDRLSRALGEILGHHQELDTALMTADSAADLLSLLGNQRFGAGRAEFDERVKTLTQSLRQVRGMVEEIRAKGRRSMGSEPEPVELPPLLEDVRASMAVRFPDVDIQVAVEPDAPPRALMRGGATTLRRVVENLVLNACEGDGERGATRVAIEARVEPLSGRLEVVIADNGPGFPTAFLNVPAEELYTSKPEGTGLGLYTSECLLRASGGILHRRNAPDGGALLRLYLPREYS</sequence>
<accession>A0ABX7N295</accession>
<evidence type="ECO:0000313" key="9">
    <source>
        <dbReference type="EMBL" id="QSQ11827.1"/>
    </source>
</evidence>
<keyword evidence="3" id="KW-0808">Transferase</keyword>
<keyword evidence="7" id="KW-1133">Transmembrane helix</keyword>
<protein>
    <recommendedName>
        <fullName evidence="2">histidine kinase</fullName>
        <ecNumber evidence="2">2.7.13.3</ecNumber>
    </recommendedName>
</protein>
<dbReference type="PANTHER" id="PTHR44936:SF10">
    <property type="entry name" value="SENSOR PROTEIN RSTB"/>
    <property type="match status" value="1"/>
</dbReference>
<feature type="domain" description="Histidine kinase" evidence="8">
    <location>
        <begin position="231"/>
        <end position="449"/>
    </location>
</feature>
<organism evidence="9 10">
    <name type="scientific">Myxococcus landrumensis</name>
    <dbReference type="NCBI Taxonomy" id="2813577"/>
    <lineage>
        <taxon>Bacteria</taxon>
        <taxon>Pseudomonadati</taxon>
        <taxon>Myxococcota</taxon>
        <taxon>Myxococcia</taxon>
        <taxon>Myxococcales</taxon>
        <taxon>Cystobacterineae</taxon>
        <taxon>Myxococcaceae</taxon>
        <taxon>Myxococcus</taxon>
    </lineage>
</organism>
<evidence type="ECO:0000256" key="7">
    <source>
        <dbReference type="SAM" id="Phobius"/>
    </source>
</evidence>
<dbReference type="PRINTS" id="PR00344">
    <property type="entry name" value="BCTRLSENSOR"/>
</dbReference>
<comment type="catalytic activity">
    <reaction evidence="1">
        <text>ATP + protein L-histidine = ADP + protein N-phospho-L-histidine.</text>
        <dbReference type="EC" id="2.7.13.3"/>
    </reaction>
</comment>
<dbReference type="EC" id="2.7.13.3" evidence="2"/>
<proteinExistence type="predicted"/>
<dbReference type="Pfam" id="PF02518">
    <property type="entry name" value="HATPase_c"/>
    <property type="match status" value="1"/>
</dbReference>
<evidence type="ECO:0000256" key="2">
    <source>
        <dbReference type="ARBA" id="ARBA00012438"/>
    </source>
</evidence>
<dbReference type="EMBL" id="CP071091">
    <property type="protein sequence ID" value="QSQ11827.1"/>
    <property type="molecule type" value="Genomic_DNA"/>
</dbReference>
<evidence type="ECO:0000256" key="1">
    <source>
        <dbReference type="ARBA" id="ARBA00000085"/>
    </source>
</evidence>
<dbReference type="InterPro" id="IPR050980">
    <property type="entry name" value="2C_sensor_his_kinase"/>
</dbReference>
<evidence type="ECO:0000256" key="6">
    <source>
        <dbReference type="ARBA" id="ARBA00022840"/>
    </source>
</evidence>